<evidence type="ECO:0000313" key="1">
    <source>
        <dbReference type="EMBL" id="KAF4079177.1"/>
    </source>
</evidence>
<comment type="caution">
    <text evidence="1">The sequence shown here is derived from an EMBL/GenBank/DDBJ whole genome shotgun (WGS) entry which is preliminary data.</text>
</comment>
<protein>
    <submittedName>
        <fullName evidence="1">Uncharacterized protein</fullName>
    </submittedName>
</protein>
<proteinExistence type="predicted"/>
<keyword evidence="2" id="KW-1185">Reference proteome</keyword>
<dbReference type="Proteomes" id="UP000593565">
    <property type="component" value="Unassembled WGS sequence"/>
</dbReference>
<gene>
    <name evidence="1" type="ORF">AMELA_G00190000</name>
</gene>
<sequence>VLLFPGAEGRPFISAIRVASGGILPSDPPIPGRYSIGGSSPAWRPFRLLPGPTRGCLLRAGTAVGKGAIPFLLAPSFSPSRQYISLLCHSDSAPDGLASLAHMMSPVL</sequence>
<accession>A0A7J6AAZ9</accession>
<evidence type="ECO:0000313" key="2">
    <source>
        <dbReference type="Proteomes" id="UP000593565"/>
    </source>
</evidence>
<name>A0A7J6AAZ9_AMEME</name>
<reference evidence="1 2" key="1">
    <citation type="submission" date="2020-02" db="EMBL/GenBank/DDBJ databases">
        <title>A chromosome-scale genome assembly of the black bullhead catfish (Ameiurus melas).</title>
        <authorList>
            <person name="Wen M."/>
            <person name="Zham M."/>
            <person name="Cabau C."/>
            <person name="Klopp C."/>
            <person name="Donnadieu C."/>
            <person name="Roques C."/>
            <person name="Bouchez O."/>
            <person name="Lampietro C."/>
            <person name="Jouanno E."/>
            <person name="Herpin A."/>
            <person name="Louis A."/>
            <person name="Berthelot C."/>
            <person name="Parey E."/>
            <person name="Roest-Crollius H."/>
            <person name="Braasch I."/>
            <person name="Postlethwait J."/>
            <person name="Robinson-Rechavi M."/>
            <person name="Echchiki A."/>
            <person name="Begum T."/>
            <person name="Montfort J."/>
            <person name="Schartl M."/>
            <person name="Bobe J."/>
            <person name="Guiguen Y."/>
        </authorList>
    </citation>
    <scope>NUCLEOTIDE SEQUENCE [LARGE SCALE GENOMIC DNA]</scope>
    <source>
        <strain evidence="1">M_S1</strain>
        <tissue evidence="1">Blood</tissue>
    </source>
</reference>
<organism evidence="1 2">
    <name type="scientific">Ameiurus melas</name>
    <name type="common">Black bullhead</name>
    <name type="synonym">Silurus melas</name>
    <dbReference type="NCBI Taxonomy" id="219545"/>
    <lineage>
        <taxon>Eukaryota</taxon>
        <taxon>Metazoa</taxon>
        <taxon>Chordata</taxon>
        <taxon>Craniata</taxon>
        <taxon>Vertebrata</taxon>
        <taxon>Euteleostomi</taxon>
        <taxon>Actinopterygii</taxon>
        <taxon>Neopterygii</taxon>
        <taxon>Teleostei</taxon>
        <taxon>Ostariophysi</taxon>
        <taxon>Siluriformes</taxon>
        <taxon>Ictaluridae</taxon>
        <taxon>Ameiurus</taxon>
    </lineage>
</organism>
<dbReference type="AlphaFoldDB" id="A0A7J6AAZ9"/>
<dbReference type="EMBL" id="JAAGNN010000016">
    <property type="protein sequence ID" value="KAF4079177.1"/>
    <property type="molecule type" value="Genomic_DNA"/>
</dbReference>
<feature type="non-terminal residue" evidence="1">
    <location>
        <position position="108"/>
    </location>
</feature>